<protein>
    <submittedName>
        <fullName evidence="1">Uncharacterized protein</fullName>
    </submittedName>
</protein>
<comment type="caution">
    <text evidence="1">The sequence shown here is derived from an EMBL/GenBank/DDBJ whole genome shotgun (WGS) entry which is preliminary data.</text>
</comment>
<name>A0A7W1X7Y6_9BACL</name>
<accession>A0A7W1X7Y6</accession>
<dbReference type="Proteomes" id="UP000530514">
    <property type="component" value="Unassembled WGS sequence"/>
</dbReference>
<gene>
    <name evidence="1" type="ORF">H1164_02300</name>
</gene>
<reference evidence="1 2" key="1">
    <citation type="submission" date="2020-07" db="EMBL/GenBank/DDBJ databases">
        <authorList>
            <person name="Feng H."/>
        </authorList>
    </citation>
    <scope>NUCLEOTIDE SEQUENCE [LARGE SCALE GENOMIC DNA]</scope>
    <source>
        <strain evidence="2">s-11</strain>
    </source>
</reference>
<dbReference type="AlphaFoldDB" id="A0A7W1X7Y6"/>
<dbReference type="OrthoDB" id="2989930at2"/>
<proteinExistence type="predicted"/>
<dbReference type="EMBL" id="JACEIP010000002">
    <property type="protein sequence ID" value="MBA4541733.1"/>
    <property type="molecule type" value="Genomic_DNA"/>
</dbReference>
<sequence length="52" mass="6347">MRERETGFDRTYRIGNTTIHIVAAKQTEEEKDRRLSEIIEIIEMIWLKRALW</sequence>
<organism evidence="1 2">
    <name type="scientific">Thermoactinomyces daqus</name>
    <dbReference type="NCBI Taxonomy" id="1329516"/>
    <lineage>
        <taxon>Bacteria</taxon>
        <taxon>Bacillati</taxon>
        <taxon>Bacillota</taxon>
        <taxon>Bacilli</taxon>
        <taxon>Bacillales</taxon>
        <taxon>Thermoactinomycetaceae</taxon>
        <taxon>Thermoactinomyces</taxon>
    </lineage>
</organism>
<dbReference type="RefSeq" id="WP_160173847.1">
    <property type="nucleotide sequence ID" value="NZ_JACEIP010000002.1"/>
</dbReference>
<keyword evidence="2" id="KW-1185">Reference proteome</keyword>
<evidence type="ECO:0000313" key="1">
    <source>
        <dbReference type="EMBL" id="MBA4541733.1"/>
    </source>
</evidence>
<evidence type="ECO:0000313" key="2">
    <source>
        <dbReference type="Proteomes" id="UP000530514"/>
    </source>
</evidence>